<dbReference type="EMBL" id="JAGGKX010000002">
    <property type="protein sequence ID" value="MBP1968467.1"/>
    <property type="molecule type" value="Genomic_DNA"/>
</dbReference>
<dbReference type="InterPro" id="IPR018649">
    <property type="entry name" value="SHOCT"/>
</dbReference>
<keyword evidence="4" id="KW-1185">Reference proteome</keyword>
<accession>A0ABS4IC07</accession>
<keyword evidence="1" id="KW-0812">Transmembrane</keyword>
<comment type="caution">
    <text evidence="3">The sequence shown here is derived from an EMBL/GenBank/DDBJ whole genome shotgun (WGS) entry which is preliminary data.</text>
</comment>
<dbReference type="Proteomes" id="UP001519345">
    <property type="component" value="Unassembled WGS sequence"/>
</dbReference>
<dbReference type="Pfam" id="PF09851">
    <property type="entry name" value="SHOCT"/>
    <property type="match status" value="1"/>
</dbReference>
<evidence type="ECO:0000313" key="4">
    <source>
        <dbReference type="Proteomes" id="UP001519345"/>
    </source>
</evidence>
<name>A0ABS4IC07_9BACI</name>
<evidence type="ECO:0000256" key="1">
    <source>
        <dbReference type="SAM" id="Phobius"/>
    </source>
</evidence>
<keyword evidence="1" id="KW-0472">Membrane</keyword>
<evidence type="ECO:0000313" key="3">
    <source>
        <dbReference type="EMBL" id="MBP1968467.1"/>
    </source>
</evidence>
<gene>
    <name evidence="3" type="ORF">J2Z83_000559</name>
</gene>
<proteinExistence type="predicted"/>
<reference evidence="3 4" key="1">
    <citation type="submission" date="2021-03" db="EMBL/GenBank/DDBJ databases">
        <title>Genomic Encyclopedia of Type Strains, Phase IV (KMG-IV): sequencing the most valuable type-strain genomes for metagenomic binning, comparative biology and taxonomic classification.</title>
        <authorList>
            <person name="Goeker M."/>
        </authorList>
    </citation>
    <scope>NUCLEOTIDE SEQUENCE [LARGE SCALE GENOMIC DNA]</scope>
    <source>
        <strain evidence="3 4">DSM 25609</strain>
    </source>
</reference>
<evidence type="ECO:0000259" key="2">
    <source>
        <dbReference type="Pfam" id="PF09851"/>
    </source>
</evidence>
<feature type="domain" description="SHOCT" evidence="2">
    <location>
        <begin position="38"/>
        <end position="62"/>
    </location>
</feature>
<sequence>MLTESVIRIILSVIILIIMIVILTRFRAGKSQAPPRDSLHVLKKRLEKGEITQEEYDEAKKKRGK</sequence>
<feature type="transmembrane region" description="Helical" evidence="1">
    <location>
        <begin position="6"/>
        <end position="26"/>
    </location>
</feature>
<keyword evidence="1" id="KW-1133">Transmembrane helix</keyword>
<protein>
    <submittedName>
        <fullName evidence="3">Membrane protein</fullName>
    </submittedName>
</protein>
<dbReference type="RefSeq" id="WP_209461692.1">
    <property type="nucleotide sequence ID" value="NZ_CP110224.1"/>
</dbReference>
<organism evidence="3 4">
    <name type="scientific">Virgibacillus natechei</name>
    <dbReference type="NCBI Taxonomy" id="1216297"/>
    <lineage>
        <taxon>Bacteria</taxon>
        <taxon>Bacillati</taxon>
        <taxon>Bacillota</taxon>
        <taxon>Bacilli</taxon>
        <taxon>Bacillales</taxon>
        <taxon>Bacillaceae</taxon>
        <taxon>Virgibacillus</taxon>
    </lineage>
</organism>